<dbReference type="InterPro" id="IPR036864">
    <property type="entry name" value="Zn2-C6_fun-type_DNA-bd_sf"/>
</dbReference>
<dbReference type="EMBL" id="LAYC01000001">
    <property type="protein sequence ID" value="KYK61146.1"/>
    <property type="molecule type" value="Genomic_DNA"/>
</dbReference>
<feature type="compositionally biased region" description="Polar residues" evidence="3">
    <location>
        <begin position="1"/>
        <end position="14"/>
    </location>
</feature>
<evidence type="ECO:0000256" key="3">
    <source>
        <dbReference type="SAM" id="MobiDB-lite"/>
    </source>
</evidence>
<dbReference type="SUPFAM" id="SSF57701">
    <property type="entry name" value="Zn2/Cys6 DNA-binding domain"/>
    <property type="match status" value="1"/>
</dbReference>
<dbReference type="InParanoid" id="A0A151GVL9"/>
<name>A0A151GVL9_DRECN</name>
<dbReference type="Proteomes" id="UP000076580">
    <property type="component" value="Chromosome 01"/>
</dbReference>
<dbReference type="GO" id="GO:0008270">
    <property type="term" value="F:zinc ion binding"/>
    <property type="evidence" value="ECO:0007669"/>
    <property type="project" value="InterPro"/>
</dbReference>
<evidence type="ECO:0000256" key="1">
    <source>
        <dbReference type="ARBA" id="ARBA00004123"/>
    </source>
</evidence>
<evidence type="ECO:0000259" key="4">
    <source>
        <dbReference type="PROSITE" id="PS50048"/>
    </source>
</evidence>
<dbReference type="Pfam" id="PF00172">
    <property type="entry name" value="Zn_clus"/>
    <property type="match status" value="1"/>
</dbReference>
<dbReference type="InterPro" id="IPR021858">
    <property type="entry name" value="Fun_TF"/>
</dbReference>
<dbReference type="Pfam" id="PF11951">
    <property type="entry name" value="Fungal_trans_2"/>
    <property type="match status" value="1"/>
</dbReference>
<dbReference type="RefSeq" id="XP_040660498.1">
    <property type="nucleotide sequence ID" value="XM_040799615.1"/>
</dbReference>
<dbReference type="GO" id="GO:0005634">
    <property type="term" value="C:nucleus"/>
    <property type="evidence" value="ECO:0007669"/>
    <property type="project" value="UniProtKB-SubCell"/>
</dbReference>
<comment type="caution">
    <text evidence="5">The sequence shown here is derived from an EMBL/GenBank/DDBJ whole genome shotgun (WGS) entry which is preliminary data.</text>
</comment>
<organism evidence="5 6">
    <name type="scientific">Drechmeria coniospora</name>
    <name type="common">Nematophagous fungus</name>
    <name type="synonym">Meria coniospora</name>
    <dbReference type="NCBI Taxonomy" id="98403"/>
    <lineage>
        <taxon>Eukaryota</taxon>
        <taxon>Fungi</taxon>
        <taxon>Dikarya</taxon>
        <taxon>Ascomycota</taxon>
        <taxon>Pezizomycotina</taxon>
        <taxon>Sordariomycetes</taxon>
        <taxon>Hypocreomycetidae</taxon>
        <taxon>Hypocreales</taxon>
        <taxon>Ophiocordycipitaceae</taxon>
        <taxon>Drechmeria</taxon>
    </lineage>
</organism>
<dbReference type="GO" id="GO:0000981">
    <property type="term" value="F:DNA-binding transcription factor activity, RNA polymerase II-specific"/>
    <property type="evidence" value="ECO:0007669"/>
    <property type="project" value="InterPro"/>
</dbReference>
<dbReference type="GO" id="GO:0000976">
    <property type="term" value="F:transcription cis-regulatory region binding"/>
    <property type="evidence" value="ECO:0007669"/>
    <property type="project" value="TreeGrafter"/>
</dbReference>
<proteinExistence type="predicted"/>
<comment type="subcellular location">
    <subcellularLocation>
        <location evidence="1">Nucleus</location>
    </subcellularLocation>
</comment>
<keyword evidence="6" id="KW-1185">Reference proteome</keyword>
<feature type="region of interest" description="Disordered" evidence="3">
    <location>
        <begin position="68"/>
        <end position="116"/>
    </location>
</feature>
<gene>
    <name evidence="5" type="ORF">DCS_02287</name>
</gene>
<dbReference type="CDD" id="cd00067">
    <property type="entry name" value="GAL4"/>
    <property type="match status" value="1"/>
</dbReference>
<dbReference type="InterPro" id="IPR001138">
    <property type="entry name" value="Zn2Cys6_DnaBD"/>
</dbReference>
<dbReference type="AlphaFoldDB" id="A0A151GVL9"/>
<evidence type="ECO:0000313" key="6">
    <source>
        <dbReference type="Proteomes" id="UP000076580"/>
    </source>
</evidence>
<keyword evidence="2" id="KW-0539">Nucleus</keyword>
<evidence type="ECO:0000256" key="2">
    <source>
        <dbReference type="ARBA" id="ARBA00023242"/>
    </source>
</evidence>
<dbReference type="GeneID" id="63714930"/>
<feature type="region of interest" description="Disordered" evidence="3">
    <location>
        <begin position="1"/>
        <end position="27"/>
    </location>
</feature>
<dbReference type="PANTHER" id="PTHR37534">
    <property type="entry name" value="TRANSCRIPTIONAL ACTIVATOR PROTEIN UGA3"/>
    <property type="match status" value="1"/>
</dbReference>
<feature type="domain" description="Zn(2)-C6 fungal-type" evidence="4">
    <location>
        <begin position="29"/>
        <end position="57"/>
    </location>
</feature>
<dbReference type="PROSITE" id="PS50048">
    <property type="entry name" value="ZN2_CY6_FUNGAL_2"/>
    <property type="match status" value="1"/>
</dbReference>
<evidence type="ECO:0000313" key="5">
    <source>
        <dbReference type="EMBL" id="KYK61146.1"/>
    </source>
</evidence>
<accession>A0A151GVL9</accession>
<dbReference type="PANTHER" id="PTHR37534:SF48">
    <property type="entry name" value="FINGER DOMAIN PROTEIN, PUTATIVE-RELATED"/>
    <property type="match status" value="1"/>
</dbReference>
<protein>
    <recommendedName>
        <fullName evidence="4">Zn(2)-C6 fungal-type domain-containing protein</fullName>
    </recommendedName>
</protein>
<reference evidence="5 6" key="1">
    <citation type="journal article" date="2016" name="Sci. Rep.">
        <title>Insights into Adaptations to a Near-Obligate Nematode Endoparasitic Lifestyle from the Finished Genome of Drechmeria coniospora.</title>
        <authorList>
            <person name="Zhang L."/>
            <person name="Zhou Z."/>
            <person name="Guo Q."/>
            <person name="Fokkens L."/>
            <person name="Miskei M."/>
            <person name="Pocsi I."/>
            <person name="Zhang W."/>
            <person name="Chen M."/>
            <person name="Wang L."/>
            <person name="Sun Y."/>
            <person name="Donzelli B.G."/>
            <person name="Gibson D.M."/>
            <person name="Nelson D.R."/>
            <person name="Luo J.G."/>
            <person name="Rep M."/>
            <person name="Liu H."/>
            <person name="Yang S."/>
            <person name="Wang J."/>
            <person name="Krasnoff S.B."/>
            <person name="Xu Y."/>
            <person name="Molnar I."/>
            <person name="Lin M."/>
        </authorList>
    </citation>
    <scope>NUCLEOTIDE SEQUENCE [LARGE SCALE GENOMIC DNA]</scope>
    <source>
        <strain evidence="5 6">ARSEF 6962</strain>
    </source>
</reference>
<sequence>MPSSIALSPAQPSSGPVAAPLAKKDRPPPCWECLRRRWVCDSSRPVCHRCRDAGIVCPGYGDQKPLTWLAPGKVSARPRRPRTDNKAPPPKSAPAIRLKSESKSPTPMRASFPSAGHRGNGRIVPIMAPADADVDEVECNTLAVVVRREHHDNVARRRCQAGGGVPRFLRDDLSDIAEAAVYYNAQVYPSLLANQLAPSPFIGPICGIDLAPPSMRHALISMALGHRILQLPPEHRIDGRPAGMLPATGAISDPLPGPITGPAGKLWWRLHNHLGTAIQMLNDELAREGSQTTALTIVSVFVLLAADLFQSSSPQWRSHSIGFSTLVRLRGGMDRLINDPEEGDMLRPSMLTFVIMSVMANTTSPSYDQPTASSHMETMDSIANLYYTAMYPHLPCPSELFLEIIRVNGLRQELSVSLLDPTTGGATSAIRERLRSILSFSPDCWADFQSETAPLSTWLLIARAFHSATILFADSALNNPLPLSACVEDDATPSPPGSPAKAGDSIRSHHRARLFDLVEKGFAADNTKYCVVWPAIVAGFEAAKGTEAERDMVRAGLTDLCREAGATTMLAREVLSRFWKSGRSTWDECFDKGYAFII</sequence>
<dbReference type="GO" id="GO:0045944">
    <property type="term" value="P:positive regulation of transcription by RNA polymerase II"/>
    <property type="evidence" value="ECO:0007669"/>
    <property type="project" value="TreeGrafter"/>
</dbReference>